<dbReference type="EMBL" id="KB445553">
    <property type="protein sequence ID" value="EMC97838.1"/>
    <property type="molecule type" value="Genomic_DNA"/>
</dbReference>
<dbReference type="PANTHER" id="PTHR13408">
    <property type="entry name" value="DNA-DIRECTED RNA POLYMERASE III"/>
    <property type="match status" value="1"/>
</dbReference>
<gene>
    <name evidence="6" type="ORF">BAUCODRAFT_31844</name>
</gene>
<reference evidence="6 7" key="1">
    <citation type="journal article" date="2012" name="PLoS Pathog.">
        <title>Diverse lifestyles and strategies of plant pathogenesis encoded in the genomes of eighteen Dothideomycetes fungi.</title>
        <authorList>
            <person name="Ohm R.A."/>
            <person name="Feau N."/>
            <person name="Henrissat B."/>
            <person name="Schoch C.L."/>
            <person name="Horwitz B.A."/>
            <person name="Barry K.W."/>
            <person name="Condon B.J."/>
            <person name="Copeland A.C."/>
            <person name="Dhillon B."/>
            <person name="Glaser F."/>
            <person name="Hesse C.N."/>
            <person name="Kosti I."/>
            <person name="LaButti K."/>
            <person name="Lindquist E.A."/>
            <person name="Lucas S."/>
            <person name="Salamov A.A."/>
            <person name="Bradshaw R.E."/>
            <person name="Ciuffetti L."/>
            <person name="Hamelin R.C."/>
            <person name="Kema G.H.J."/>
            <person name="Lawrence C."/>
            <person name="Scott J.A."/>
            <person name="Spatafora J.W."/>
            <person name="Turgeon B.G."/>
            <person name="de Wit P.J.G.M."/>
            <person name="Zhong S."/>
            <person name="Goodwin S.B."/>
            <person name="Grigoriev I.V."/>
        </authorList>
    </citation>
    <scope>NUCLEOTIDE SEQUENCE [LARGE SCALE GENOMIC DNA]</scope>
    <source>
        <strain evidence="6 7">UAMH 10762</strain>
    </source>
</reference>
<evidence type="ECO:0000256" key="1">
    <source>
        <dbReference type="ARBA" id="ARBA00004123"/>
    </source>
</evidence>
<evidence type="ECO:0000313" key="7">
    <source>
        <dbReference type="Proteomes" id="UP000011761"/>
    </source>
</evidence>
<dbReference type="InterPro" id="IPR007811">
    <property type="entry name" value="RPC4"/>
</dbReference>
<evidence type="ECO:0000256" key="4">
    <source>
        <dbReference type="ARBA" id="ARBA00023242"/>
    </source>
</evidence>
<protein>
    <recommendedName>
        <fullName evidence="8">RNA polymerase III RPC4-domain-containing protein</fullName>
    </recommendedName>
</protein>
<dbReference type="RefSeq" id="XP_007674350.1">
    <property type="nucleotide sequence ID" value="XM_007676160.1"/>
</dbReference>
<sequence>MSSDDEDGEKGVSRINIDDLGVIDLTGPDEGEEQDLMQPVRLKREAHRDRAIGLNADGATTIQDGTTNNELGGSGEAAVAFTDKRKGKQRAKDVEIVGSSEMFHGTYSDSDEGNPPIKTEPTDDDPVPVLVPPPQQDVPSSPESKRRGGKDRSITKRTLSGSAAERPVYQTQEEMDEWERHQRDLEILYEELGTIALPSAAVPNPDRDGAGDATMDGTDDRPRLEGEKERDKKADKVYLFQFPPILPDLRPVIVKPDPDAPTEGGAEEGDAMLVDDEAAKPAIAAKAGDAPTVHAPRLPPGAVGKLRIHRSGKATLDWGGLTLSVGMGMAATFLQDVVVASVPESKRGVDGDGGGGGGGDEGAGTGWAMAMGQVKGNFVVTPDWEEILKNA</sequence>
<dbReference type="STRING" id="717646.M2N1M8"/>
<keyword evidence="2" id="KW-0240">DNA-directed RNA polymerase</keyword>
<proteinExistence type="predicted"/>
<feature type="compositionally biased region" description="Polar residues" evidence="5">
    <location>
        <begin position="58"/>
        <end position="71"/>
    </location>
</feature>
<evidence type="ECO:0000256" key="5">
    <source>
        <dbReference type="SAM" id="MobiDB-lite"/>
    </source>
</evidence>
<dbReference type="GO" id="GO:0042797">
    <property type="term" value="P:tRNA transcription by RNA polymerase III"/>
    <property type="evidence" value="ECO:0007669"/>
    <property type="project" value="TreeGrafter"/>
</dbReference>
<keyword evidence="4" id="KW-0539">Nucleus</keyword>
<feature type="region of interest" description="Disordered" evidence="5">
    <location>
        <begin position="345"/>
        <end position="367"/>
    </location>
</feature>
<dbReference type="PANTHER" id="PTHR13408:SF0">
    <property type="entry name" value="DNA-DIRECTED RNA POLYMERASE III SUBUNIT RPC4"/>
    <property type="match status" value="1"/>
</dbReference>
<feature type="compositionally biased region" description="Basic and acidic residues" evidence="5">
    <location>
        <begin position="143"/>
        <end position="154"/>
    </location>
</feature>
<dbReference type="GeneID" id="19111605"/>
<feature type="compositionally biased region" description="Basic and acidic residues" evidence="5">
    <location>
        <begin position="218"/>
        <end position="232"/>
    </location>
</feature>
<evidence type="ECO:0000256" key="3">
    <source>
        <dbReference type="ARBA" id="ARBA00023163"/>
    </source>
</evidence>
<evidence type="ECO:0000313" key="6">
    <source>
        <dbReference type="EMBL" id="EMC97838.1"/>
    </source>
</evidence>
<keyword evidence="3" id="KW-0804">Transcription</keyword>
<dbReference type="Pfam" id="PF05132">
    <property type="entry name" value="RNA_pol_Rpc4"/>
    <property type="match status" value="1"/>
</dbReference>
<accession>M2N1M8</accession>
<feature type="region of interest" description="Disordered" evidence="5">
    <location>
        <begin position="196"/>
        <end position="232"/>
    </location>
</feature>
<dbReference type="HOGENOM" id="CLU_705936_0_0_1"/>
<name>M2N1M8_BAUPA</name>
<dbReference type="KEGG" id="bcom:BAUCODRAFT_31844"/>
<dbReference type="GO" id="GO:0005666">
    <property type="term" value="C:RNA polymerase III complex"/>
    <property type="evidence" value="ECO:0007669"/>
    <property type="project" value="InterPro"/>
</dbReference>
<keyword evidence="7" id="KW-1185">Reference proteome</keyword>
<evidence type="ECO:0008006" key="8">
    <source>
        <dbReference type="Google" id="ProtNLM"/>
    </source>
</evidence>
<dbReference type="eggNOG" id="KOG3122">
    <property type="taxonomic scope" value="Eukaryota"/>
</dbReference>
<feature type="compositionally biased region" description="Gly residues" evidence="5">
    <location>
        <begin position="351"/>
        <end position="365"/>
    </location>
</feature>
<comment type="subcellular location">
    <subcellularLocation>
        <location evidence="1">Nucleus</location>
    </subcellularLocation>
</comment>
<dbReference type="Proteomes" id="UP000011761">
    <property type="component" value="Unassembled WGS sequence"/>
</dbReference>
<dbReference type="AlphaFoldDB" id="M2N1M8"/>
<dbReference type="OrthoDB" id="5836119at2759"/>
<feature type="region of interest" description="Disordered" evidence="5">
    <location>
        <begin position="53"/>
        <end position="177"/>
    </location>
</feature>
<organism evidence="6 7">
    <name type="scientific">Baudoinia panamericana (strain UAMH 10762)</name>
    <name type="common">Angels' share fungus</name>
    <name type="synonym">Baudoinia compniacensis (strain UAMH 10762)</name>
    <dbReference type="NCBI Taxonomy" id="717646"/>
    <lineage>
        <taxon>Eukaryota</taxon>
        <taxon>Fungi</taxon>
        <taxon>Dikarya</taxon>
        <taxon>Ascomycota</taxon>
        <taxon>Pezizomycotina</taxon>
        <taxon>Dothideomycetes</taxon>
        <taxon>Dothideomycetidae</taxon>
        <taxon>Mycosphaerellales</taxon>
        <taxon>Teratosphaeriaceae</taxon>
        <taxon>Baudoinia</taxon>
    </lineage>
</organism>
<evidence type="ECO:0000256" key="2">
    <source>
        <dbReference type="ARBA" id="ARBA00022478"/>
    </source>
</evidence>
<dbReference type="GO" id="GO:0003677">
    <property type="term" value="F:DNA binding"/>
    <property type="evidence" value="ECO:0007669"/>
    <property type="project" value="InterPro"/>
</dbReference>